<dbReference type="HAMAP" id="MF_01328_B">
    <property type="entry name" value="Ribosomal_uL4_B"/>
    <property type="match status" value="1"/>
</dbReference>
<protein>
    <recommendedName>
        <fullName evidence="4 5">Large ribosomal subunit protein uL4</fullName>
    </recommendedName>
</protein>
<comment type="subunit">
    <text evidence="5">Part of the 50S ribosomal subunit.</text>
</comment>
<keyword evidence="5" id="KW-0699">rRNA-binding</keyword>
<comment type="function">
    <text evidence="5">Forms part of the polypeptide exit tunnel.</text>
</comment>
<gene>
    <name evidence="5 7" type="primary">rplD</name>
    <name evidence="7" type="ORF">NBG4_1010003</name>
</gene>
<keyword evidence="5" id="KW-0694">RNA-binding</keyword>
<keyword evidence="3 5" id="KW-0687">Ribonucleoprotein</keyword>
<proteinExistence type="inferred from homology"/>
<dbReference type="GO" id="GO:0006412">
    <property type="term" value="P:translation"/>
    <property type="evidence" value="ECO:0007669"/>
    <property type="project" value="UniProtKB-UniRule"/>
</dbReference>
<dbReference type="Gene3D" id="3.40.1370.10">
    <property type="match status" value="1"/>
</dbReference>
<dbReference type="SUPFAM" id="SSF52166">
    <property type="entry name" value="Ribosomal protein L4"/>
    <property type="match status" value="1"/>
</dbReference>
<dbReference type="Proteomes" id="UP000245125">
    <property type="component" value="Unassembled WGS sequence"/>
</dbReference>
<comment type="function">
    <text evidence="5">One of the primary rRNA binding proteins, this protein initially binds near the 5'-end of the 23S rRNA. It is important during the early stages of 50S assembly. It makes multiple contacts with different domains of the 23S rRNA in the assembled 50S subunit and ribosome.</text>
</comment>
<evidence type="ECO:0000313" key="7">
    <source>
        <dbReference type="EMBL" id="SPP99621.1"/>
    </source>
</evidence>
<name>A0A2U3QDW4_9BACT</name>
<evidence type="ECO:0000256" key="1">
    <source>
        <dbReference type="ARBA" id="ARBA00010528"/>
    </source>
</evidence>
<evidence type="ECO:0000256" key="4">
    <source>
        <dbReference type="ARBA" id="ARBA00035244"/>
    </source>
</evidence>
<dbReference type="InterPro" id="IPR013005">
    <property type="entry name" value="Ribosomal_uL4-like"/>
</dbReference>
<dbReference type="Pfam" id="PF00573">
    <property type="entry name" value="Ribosomal_L4"/>
    <property type="match status" value="1"/>
</dbReference>
<evidence type="ECO:0000256" key="5">
    <source>
        <dbReference type="HAMAP-Rule" id="MF_01328"/>
    </source>
</evidence>
<feature type="region of interest" description="Disordered" evidence="6">
    <location>
        <begin position="48"/>
        <end position="87"/>
    </location>
</feature>
<evidence type="ECO:0000313" key="8">
    <source>
        <dbReference type="Proteomes" id="UP000245125"/>
    </source>
</evidence>
<feature type="compositionally biased region" description="Basic residues" evidence="6">
    <location>
        <begin position="63"/>
        <end position="72"/>
    </location>
</feature>
<dbReference type="InterPro" id="IPR002136">
    <property type="entry name" value="Ribosomal_uL4"/>
</dbReference>
<accession>A0A2U3QDW4</accession>
<dbReference type="OrthoDB" id="9803201at2"/>
<evidence type="ECO:0000256" key="2">
    <source>
        <dbReference type="ARBA" id="ARBA00022980"/>
    </source>
</evidence>
<dbReference type="InterPro" id="IPR023574">
    <property type="entry name" value="Ribosomal_uL4_dom_sf"/>
</dbReference>
<dbReference type="GO" id="GO:1990904">
    <property type="term" value="C:ribonucleoprotein complex"/>
    <property type="evidence" value="ECO:0007669"/>
    <property type="project" value="UniProtKB-KW"/>
</dbReference>
<evidence type="ECO:0000256" key="3">
    <source>
        <dbReference type="ARBA" id="ARBA00023274"/>
    </source>
</evidence>
<sequence>MPELEVKDKNNKPVGKISLSDEVFGLKAKDGVLHNAIVNFLANQRQGTHATKTKGLVSGGGKKPWKQKHTGRARSGSSRSPLWRGGGTVFGPQPRDYSYSLPKKARRLALKAALSGKFSDGEITVIDAFSLEKPRTKEIISVLKGLELIGKSTLIIVPEYDETVVRSARNIPGLTVTRVSDLNCYDVAAHSRLLMTKQAAEMLSEAAQK</sequence>
<dbReference type="GO" id="GO:0005840">
    <property type="term" value="C:ribosome"/>
    <property type="evidence" value="ECO:0007669"/>
    <property type="project" value="UniProtKB-KW"/>
</dbReference>
<organism evidence="7 8">
    <name type="scientific">Candidatus Sulfobium mesophilum</name>
    <dbReference type="NCBI Taxonomy" id="2016548"/>
    <lineage>
        <taxon>Bacteria</taxon>
        <taxon>Pseudomonadati</taxon>
        <taxon>Nitrospirota</taxon>
        <taxon>Nitrospiria</taxon>
        <taxon>Nitrospirales</taxon>
        <taxon>Nitrospiraceae</taxon>
        <taxon>Candidatus Sulfobium</taxon>
    </lineage>
</organism>
<dbReference type="GO" id="GO:0019843">
    <property type="term" value="F:rRNA binding"/>
    <property type="evidence" value="ECO:0007669"/>
    <property type="project" value="UniProtKB-UniRule"/>
</dbReference>
<keyword evidence="8" id="KW-1185">Reference proteome</keyword>
<dbReference type="PANTHER" id="PTHR10746">
    <property type="entry name" value="50S RIBOSOMAL PROTEIN L4"/>
    <property type="match status" value="1"/>
</dbReference>
<evidence type="ECO:0000256" key="6">
    <source>
        <dbReference type="SAM" id="MobiDB-lite"/>
    </source>
</evidence>
<dbReference type="GO" id="GO:0003735">
    <property type="term" value="F:structural constituent of ribosome"/>
    <property type="evidence" value="ECO:0007669"/>
    <property type="project" value="InterPro"/>
</dbReference>
<dbReference type="PANTHER" id="PTHR10746:SF6">
    <property type="entry name" value="LARGE RIBOSOMAL SUBUNIT PROTEIN UL4M"/>
    <property type="match status" value="1"/>
</dbReference>
<dbReference type="AlphaFoldDB" id="A0A2U3QDW4"/>
<reference evidence="8" key="1">
    <citation type="submission" date="2018-03" db="EMBL/GenBank/DDBJ databases">
        <authorList>
            <person name="Zecchin S."/>
        </authorList>
    </citation>
    <scope>NUCLEOTIDE SEQUENCE [LARGE SCALE GENOMIC DNA]</scope>
</reference>
<dbReference type="NCBIfam" id="TIGR03953">
    <property type="entry name" value="rplD_bact"/>
    <property type="match status" value="1"/>
</dbReference>
<keyword evidence="2 5" id="KW-0689">Ribosomal protein</keyword>
<comment type="similarity">
    <text evidence="1 5">Belongs to the universal ribosomal protein uL4 family.</text>
</comment>
<dbReference type="EMBL" id="OUUY01000004">
    <property type="protein sequence ID" value="SPP99621.1"/>
    <property type="molecule type" value="Genomic_DNA"/>
</dbReference>